<keyword evidence="4" id="KW-1185">Reference proteome</keyword>
<feature type="chain" id="PRO_5013135404" description="DUF4890 domain-containing protein" evidence="2">
    <location>
        <begin position="25"/>
        <end position="166"/>
    </location>
</feature>
<name>A0A1Q5PG48_9BACT</name>
<dbReference type="STRING" id="1797110.A3841_15370"/>
<reference evidence="3 4" key="1">
    <citation type="submission" date="2016-03" db="EMBL/GenBank/DDBJ databases">
        <title>Genome sequence of Pontibacter sp. nov., of the family cytophagaceae, isolated from marine sediment of the Yellow Sea, China.</title>
        <authorList>
            <person name="Zhang G."/>
            <person name="Zhang R."/>
        </authorList>
    </citation>
    <scope>NUCLEOTIDE SEQUENCE [LARGE SCALE GENOMIC DNA]</scope>
    <source>
        <strain evidence="3 4">S10-8</strain>
    </source>
</reference>
<feature type="compositionally biased region" description="Basic and acidic residues" evidence="1">
    <location>
        <begin position="43"/>
        <end position="65"/>
    </location>
</feature>
<comment type="caution">
    <text evidence="3">The sequence shown here is derived from an EMBL/GenBank/DDBJ whole genome shotgun (WGS) entry which is preliminary data.</text>
</comment>
<dbReference type="RefSeq" id="WP_073851810.1">
    <property type="nucleotide sequence ID" value="NZ_LVWA01000004.1"/>
</dbReference>
<dbReference type="AlphaFoldDB" id="A0A1Q5PG48"/>
<organism evidence="3 4">
    <name type="scientific">Pontibacter flavimaris</name>
    <dbReference type="NCBI Taxonomy" id="1797110"/>
    <lineage>
        <taxon>Bacteria</taxon>
        <taxon>Pseudomonadati</taxon>
        <taxon>Bacteroidota</taxon>
        <taxon>Cytophagia</taxon>
        <taxon>Cytophagales</taxon>
        <taxon>Hymenobacteraceae</taxon>
        <taxon>Pontibacter</taxon>
    </lineage>
</organism>
<dbReference type="OrthoDB" id="853708at2"/>
<evidence type="ECO:0000256" key="2">
    <source>
        <dbReference type="SAM" id="SignalP"/>
    </source>
</evidence>
<evidence type="ECO:0000313" key="3">
    <source>
        <dbReference type="EMBL" id="OKL41197.1"/>
    </source>
</evidence>
<dbReference type="EMBL" id="LVWA01000004">
    <property type="protein sequence ID" value="OKL41197.1"/>
    <property type="molecule type" value="Genomic_DNA"/>
</dbReference>
<feature type="compositionally biased region" description="Basic and acidic residues" evidence="1">
    <location>
        <begin position="113"/>
        <end position="150"/>
    </location>
</feature>
<evidence type="ECO:0000256" key="1">
    <source>
        <dbReference type="SAM" id="MobiDB-lite"/>
    </source>
</evidence>
<proteinExistence type="predicted"/>
<keyword evidence="2" id="KW-0732">Signal</keyword>
<evidence type="ECO:0000313" key="4">
    <source>
        <dbReference type="Proteomes" id="UP000186551"/>
    </source>
</evidence>
<protein>
    <recommendedName>
        <fullName evidence="5">DUF4890 domain-containing protein</fullName>
    </recommendedName>
</protein>
<sequence length="166" mass="19304">MKKKLLALALGVLVMGSTVAPAVAQDTTKPRQEASMRKHKGERKSPEERAEARAERMTRELDLNKSQAKKVEVLYLKEAKEREAKHANFKKADKRDTASRKQMRTEMMAAHQRHNEELKDILNKKQYARYEEMQAKKREQMKARHQEKGGKGKRGHHERGSMQESR</sequence>
<accession>A0A1Q5PG48</accession>
<feature type="compositionally biased region" description="Basic and acidic residues" evidence="1">
    <location>
        <begin position="85"/>
        <end position="99"/>
    </location>
</feature>
<feature type="region of interest" description="Disordered" evidence="1">
    <location>
        <begin position="19"/>
        <end position="65"/>
    </location>
</feature>
<feature type="region of interest" description="Disordered" evidence="1">
    <location>
        <begin position="85"/>
        <end position="166"/>
    </location>
</feature>
<evidence type="ECO:0008006" key="5">
    <source>
        <dbReference type="Google" id="ProtNLM"/>
    </source>
</evidence>
<feature type="signal peptide" evidence="2">
    <location>
        <begin position="1"/>
        <end position="24"/>
    </location>
</feature>
<dbReference type="Proteomes" id="UP000186551">
    <property type="component" value="Unassembled WGS sequence"/>
</dbReference>
<gene>
    <name evidence="3" type="ORF">A3841_15370</name>
</gene>